<reference evidence="2" key="1">
    <citation type="submission" date="2021-01" db="EMBL/GenBank/DDBJ databases">
        <authorList>
            <person name="Corre E."/>
            <person name="Pelletier E."/>
            <person name="Niang G."/>
            <person name="Scheremetjew M."/>
            <person name="Finn R."/>
            <person name="Kale V."/>
            <person name="Holt S."/>
            <person name="Cochrane G."/>
            <person name="Meng A."/>
            <person name="Brown T."/>
            <person name="Cohen L."/>
        </authorList>
    </citation>
    <scope>NUCLEOTIDE SEQUENCE</scope>
    <source>
        <strain evidence="2">CCMP1594</strain>
    </source>
</reference>
<evidence type="ECO:0000313" key="2">
    <source>
        <dbReference type="EMBL" id="CAE0819278.1"/>
    </source>
</evidence>
<gene>
    <name evidence="2" type="ORF">EGYM00163_LOCUS30447</name>
</gene>
<dbReference type="EMBL" id="HBJA01087376">
    <property type="protein sequence ID" value="CAE0819278.1"/>
    <property type="molecule type" value="Transcribed_RNA"/>
</dbReference>
<keyword evidence="1" id="KW-0812">Transmembrane</keyword>
<organism evidence="2">
    <name type="scientific">Eutreptiella gymnastica</name>
    <dbReference type="NCBI Taxonomy" id="73025"/>
    <lineage>
        <taxon>Eukaryota</taxon>
        <taxon>Discoba</taxon>
        <taxon>Euglenozoa</taxon>
        <taxon>Euglenida</taxon>
        <taxon>Spirocuta</taxon>
        <taxon>Euglenophyceae</taxon>
        <taxon>Eutreptiales</taxon>
        <taxon>Eutreptiaceae</taxon>
        <taxon>Eutreptiella</taxon>
    </lineage>
</organism>
<proteinExistence type="predicted"/>
<sequence length="119" mass="13439">MSCVTRPTCNTMQSTYIHLNTLCAQSVPLGLIYHGSRKSMKVSLLDGNSLYHRKMENPPTLCIDVGNRKLLTCKAVEGPLYLAVLLWCNAARCISLCFVVFFMLQDQEFCFSVPTEERL</sequence>
<keyword evidence="1" id="KW-0472">Membrane</keyword>
<feature type="transmembrane region" description="Helical" evidence="1">
    <location>
        <begin position="80"/>
        <end position="104"/>
    </location>
</feature>
<accession>A0A7S4FYD6</accession>
<protein>
    <submittedName>
        <fullName evidence="2">Uncharacterized protein</fullName>
    </submittedName>
</protein>
<keyword evidence="1" id="KW-1133">Transmembrane helix</keyword>
<dbReference type="AlphaFoldDB" id="A0A7S4FYD6"/>
<evidence type="ECO:0000256" key="1">
    <source>
        <dbReference type="SAM" id="Phobius"/>
    </source>
</evidence>
<name>A0A7S4FYD6_9EUGL</name>